<dbReference type="EMBL" id="CAWYQH010000108">
    <property type="protein sequence ID" value="CAK8688807.1"/>
    <property type="molecule type" value="Genomic_DNA"/>
</dbReference>
<dbReference type="SUPFAM" id="SSF51905">
    <property type="entry name" value="FAD/NAD(P)-binding domain"/>
    <property type="match status" value="2"/>
</dbReference>
<gene>
    <name evidence="8" type="ORF">CVLEPA_LOCUS20779</name>
</gene>
<dbReference type="EC" id="1.-.-.-" evidence="7"/>
<evidence type="ECO:0000256" key="6">
    <source>
        <dbReference type="PIRNR" id="PIRNR000332"/>
    </source>
</evidence>
<dbReference type="Gene3D" id="3.50.50.60">
    <property type="entry name" value="FAD/NAD(P)-binding domain"/>
    <property type="match status" value="3"/>
</dbReference>
<evidence type="ECO:0000313" key="8">
    <source>
        <dbReference type="EMBL" id="CAK8688807.1"/>
    </source>
</evidence>
<comment type="subcellular location">
    <subcellularLocation>
        <location evidence="6">Endoplasmic reticulum membrane</location>
    </subcellularLocation>
</comment>
<dbReference type="InterPro" id="IPR000960">
    <property type="entry name" value="Flavin_mOase"/>
</dbReference>
<dbReference type="PIRSF" id="PIRSF000332">
    <property type="entry name" value="FMO"/>
    <property type="match status" value="1"/>
</dbReference>
<keyword evidence="6 7" id="KW-0503">Monooxygenase</keyword>
<dbReference type="InterPro" id="IPR050346">
    <property type="entry name" value="FMO-like"/>
</dbReference>
<keyword evidence="9" id="KW-1185">Reference proteome</keyword>
<proteinExistence type="inferred from homology"/>
<evidence type="ECO:0000256" key="7">
    <source>
        <dbReference type="RuleBase" id="RU361177"/>
    </source>
</evidence>
<evidence type="ECO:0000256" key="5">
    <source>
        <dbReference type="ARBA" id="ARBA00023002"/>
    </source>
</evidence>
<dbReference type="InterPro" id="IPR020946">
    <property type="entry name" value="Flavin_mOase-like"/>
</dbReference>
<keyword evidence="2 6" id="KW-0285">Flavoprotein</keyword>
<protein>
    <recommendedName>
        <fullName evidence="7">Flavin-containing monooxygenase</fullName>
        <ecNumber evidence="7">1.-.-.-</ecNumber>
    </recommendedName>
</protein>
<keyword evidence="4 6" id="KW-0521">NADP</keyword>
<accession>A0ABP0GAH6</accession>
<dbReference type="PRINTS" id="PR00370">
    <property type="entry name" value="FMOXYGENASE"/>
</dbReference>
<comment type="similarity">
    <text evidence="1 6 7">Belongs to the FMO family.</text>
</comment>
<dbReference type="InterPro" id="IPR036188">
    <property type="entry name" value="FAD/NAD-bd_sf"/>
</dbReference>
<sequence>MVDKSKKVCVIGAGISGLLAIKACLEEGLTPICYEKLDFVGGMWNDHNKEKHDNSPTTYASLVTNISRVNLGFSDFPAPEGWPPYINRYQFGEYTEMYADHFGLKECIRFKTEIVSVTPAKSYDKTGSWLVKVKDLNNDEISVREFDAVIVASGQYNKKIKSFVPELDKHFAGSVFHGGDYSGPEKFKDKSVLVVGAGYTGSDIACESTRTAKNVFLCARNGTWLLPRVSVMGTPLDLVFNRLGLLKERWLPSWWSNKNFENLVGSRVDHEACGIKSRYPYMNMLRSLTTSDELPLKIYSGQVKTRPEIKKITGNTVTYVDDREDFVDTVVLATGYTPYYPFLSEEIFPSDLGEARLYKWIFPFKLQQPSTLSFVGIAESGAGGITSIVELQARYVARVLSGKKELPSKEQMQKTWTETREELLRSTGGKFEFRTNLFHYQEDLAQDLGLVPSFFKLLLTDPKLAYMYYLGPVVPYHYRLVGDHSWDKARERSINIMDEALSGMR</sequence>
<dbReference type="Pfam" id="PF00743">
    <property type="entry name" value="FMO-like"/>
    <property type="match status" value="1"/>
</dbReference>
<dbReference type="PANTHER" id="PTHR23023">
    <property type="entry name" value="DIMETHYLANILINE MONOOXYGENASE"/>
    <property type="match status" value="1"/>
</dbReference>
<evidence type="ECO:0000313" key="9">
    <source>
        <dbReference type="Proteomes" id="UP001642483"/>
    </source>
</evidence>
<evidence type="ECO:0000256" key="4">
    <source>
        <dbReference type="ARBA" id="ARBA00022857"/>
    </source>
</evidence>
<evidence type="ECO:0000256" key="2">
    <source>
        <dbReference type="ARBA" id="ARBA00022630"/>
    </source>
</evidence>
<keyword evidence="3 6" id="KW-0274">FAD</keyword>
<name>A0ABP0GAH6_CLALP</name>
<comment type="caution">
    <text evidence="8">The sequence shown here is derived from an EMBL/GenBank/DDBJ whole genome shotgun (WGS) entry which is preliminary data.</text>
</comment>
<keyword evidence="5 6" id="KW-0560">Oxidoreductase</keyword>
<evidence type="ECO:0000256" key="1">
    <source>
        <dbReference type="ARBA" id="ARBA00009183"/>
    </source>
</evidence>
<keyword evidence="6" id="KW-0256">Endoplasmic reticulum</keyword>
<comment type="cofactor">
    <cofactor evidence="6 7">
        <name>FAD</name>
        <dbReference type="ChEBI" id="CHEBI:57692"/>
    </cofactor>
</comment>
<reference evidence="8 9" key="1">
    <citation type="submission" date="2024-02" db="EMBL/GenBank/DDBJ databases">
        <authorList>
            <person name="Daric V."/>
            <person name="Darras S."/>
        </authorList>
    </citation>
    <scope>NUCLEOTIDE SEQUENCE [LARGE SCALE GENOMIC DNA]</scope>
</reference>
<evidence type="ECO:0000256" key="3">
    <source>
        <dbReference type="ARBA" id="ARBA00022827"/>
    </source>
</evidence>
<dbReference type="Proteomes" id="UP001642483">
    <property type="component" value="Unassembled WGS sequence"/>
</dbReference>
<organism evidence="8 9">
    <name type="scientific">Clavelina lepadiformis</name>
    <name type="common">Light-bulb sea squirt</name>
    <name type="synonym">Ascidia lepadiformis</name>
    <dbReference type="NCBI Taxonomy" id="159417"/>
    <lineage>
        <taxon>Eukaryota</taxon>
        <taxon>Metazoa</taxon>
        <taxon>Chordata</taxon>
        <taxon>Tunicata</taxon>
        <taxon>Ascidiacea</taxon>
        <taxon>Aplousobranchia</taxon>
        <taxon>Clavelinidae</taxon>
        <taxon>Clavelina</taxon>
    </lineage>
</organism>
<keyword evidence="6" id="KW-0472">Membrane</keyword>